<dbReference type="InterPro" id="IPR045863">
    <property type="entry name" value="CorA_TM1_TM2"/>
</dbReference>
<gene>
    <name evidence="7" type="ORF">M409DRAFT_27489</name>
</gene>
<evidence type="ECO:0000256" key="2">
    <source>
        <dbReference type="ARBA" id="ARBA00022692"/>
    </source>
</evidence>
<dbReference type="SUPFAM" id="SSF144083">
    <property type="entry name" value="Magnesium transport protein CorA, transmembrane region"/>
    <property type="match status" value="1"/>
</dbReference>
<evidence type="ECO:0000256" key="6">
    <source>
        <dbReference type="SAM" id="Phobius"/>
    </source>
</evidence>
<comment type="subcellular location">
    <subcellularLocation>
        <location evidence="1">Membrane</location>
        <topology evidence="1">Multi-pass membrane protein</topology>
    </subcellularLocation>
</comment>
<keyword evidence="8" id="KW-1185">Reference proteome</keyword>
<evidence type="ECO:0000256" key="4">
    <source>
        <dbReference type="ARBA" id="ARBA00023136"/>
    </source>
</evidence>
<evidence type="ECO:0000313" key="8">
    <source>
        <dbReference type="Proteomes" id="UP000799537"/>
    </source>
</evidence>
<evidence type="ECO:0000256" key="1">
    <source>
        <dbReference type="ARBA" id="ARBA00004141"/>
    </source>
</evidence>
<dbReference type="AlphaFoldDB" id="A0A6A6C778"/>
<feature type="transmembrane region" description="Helical" evidence="6">
    <location>
        <begin position="318"/>
        <end position="342"/>
    </location>
</feature>
<dbReference type="EMBL" id="ML993615">
    <property type="protein sequence ID" value="KAF2162108.1"/>
    <property type="molecule type" value="Genomic_DNA"/>
</dbReference>
<organism evidence="7 8">
    <name type="scientific">Zasmidium cellare ATCC 36951</name>
    <dbReference type="NCBI Taxonomy" id="1080233"/>
    <lineage>
        <taxon>Eukaryota</taxon>
        <taxon>Fungi</taxon>
        <taxon>Dikarya</taxon>
        <taxon>Ascomycota</taxon>
        <taxon>Pezizomycotina</taxon>
        <taxon>Dothideomycetes</taxon>
        <taxon>Dothideomycetidae</taxon>
        <taxon>Mycosphaerellales</taxon>
        <taxon>Mycosphaerellaceae</taxon>
        <taxon>Zasmidium</taxon>
    </lineage>
</organism>
<dbReference type="RefSeq" id="XP_033662997.1">
    <property type="nucleotide sequence ID" value="XM_033808594.1"/>
</dbReference>
<keyword evidence="4 6" id="KW-0472">Membrane</keyword>
<dbReference type="GeneID" id="54561866"/>
<reference evidence="7" key="1">
    <citation type="journal article" date="2020" name="Stud. Mycol.">
        <title>101 Dothideomycetes genomes: a test case for predicting lifestyles and emergence of pathogens.</title>
        <authorList>
            <person name="Haridas S."/>
            <person name="Albert R."/>
            <person name="Binder M."/>
            <person name="Bloem J."/>
            <person name="Labutti K."/>
            <person name="Salamov A."/>
            <person name="Andreopoulos B."/>
            <person name="Baker S."/>
            <person name="Barry K."/>
            <person name="Bills G."/>
            <person name="Bluhm B."/>
            <person name="Cannon C."/>
            <person name="Castanera R."/>
            <person name="Culley D."/>
            <person name="Daum C."/>
            <person name="Ezra D."/>
            <person name="Gonzalez J."/>
            <person name="Henrissat B."/>
            <person name="Kuo A."/>
            <person name="Liang C."/>
            <person name="Lipzen A."/>
            <person name="Lutzoni F."/>
            <person name="Magnuson J."/>
            <person name="Mondo S."/>
            <person name="Nolan M."/>
            <person name="Ohm R."/>
            <person name="Pangilinan J."/>
            <person name="Park H.-J."/>
            <person name="Ramirez L."/>
            <person name="Alfaro M."/>
            <person name="Sun H."/>
            <person name="Tritt A."/>
            <person name="Yoshinaga Y."/>
            <person name="Zwiers L.-H."/>
            <person name="Turgeon B."/>
            <person name="Goodwin S."/>
            <person name="Spatafora J."/>
            <person name="Crous P."/>
            <person name="Grigoriev I."/>
        </authorList>
    </citation>
    <scope>NUCLEOTIDE SEQUENCE</scope>
    <source>
        <strain evidence="7">ATCC 36951</strain>
    </source>
</reference>
<protein>
    <submittedName>
        <fullName evidence="7">Uncharacterized protein</fullName>
    </submittedName>
</protein>
<dbReference type="GO" id="GO:0046873">
    <property type="term" value="F:metal ion transmembrane transporter activity"/>
    <property type="evidence" value="ECO:0007669"/>
    <property type="project" value="InterPro"/>
</dbReference>
<dbReference type="Proteomes" id="UP000799537">
    <property type="component" value="Unassembled WGS sequence"/>
</dbReference>
<evidence type="ECO:0000313" key="7">
    <source>
        <dbReference type="EMBL" id="KAF2162108.1"/>
    </source>
</evidence>
<evidence type="ECO:0000256" key="5">
    <source>
        <dbReference type="SAM" id="MobiDB-lite"/>
    </source>
</evidence>
<dbReference type="GO" id="GO:0016020">
    <property type="term" value="C:membrane"/>
    <property type="evidence" value="ECO:0007669"/>
    <property type="project" value="UniProtKB-SubCell"/>
</dbReference>
<dbReference type="InterPro" id="IPR002523">
    <property type="entry name" value="MgTranspt_CorA/ZnTranspt_ZntB"/>
</dbReference>
<keyword evidence="2 6" id="KW-0812">Transmembrane</keyword>
<proteinExistence type="predicted"/>
<feature type="region of interest" description="Disordered" evidence="5">
    <location>
        <begin position="1"/>
        <end position="30"/>
    </location>
</feature>
<feature type="transmembrane region" description="Helical" evidence="6">
    <location>
        <begin position="354"/>
        <end position="376"/>
    </location>
</feature>
<accession>A0A6A6C778</accession>
<dbReference type="Gene3D" id="1.20.58.340">
    <property type="entry name" value="Magnesium transport protein CorA, transmembrane region"/>
    <property type="match status" value="1"/>
</dbReference>
<sequence length="418" mass="46378">MTDKQDGPRYPVVTGLEFYSTDGGSKPPKTTALREIDIEDWSSSPSDAAMKILSIRLDSTQRHPRRGFSVPFSPKIVETAIWRPEVYYNLAQNPGGGAAGLIDEPPRFILQTPSDHEPFCSLAMSKKGTVVKGIYSYTNDSFEPTSILAEELSPSSWRQSGLQIINLPQAILRQHSNHISNKLTHLLDQIEHVESTLATATTTQSFSPLITTLHTSHLAHLALQRRSRFESTLLSAISTLVSHSKHAQTPWPALSPQTSALEARAFDLDFLPGRISNARATISALIQHRNEERNLEIAEASRRMAAFALSDNASMKTIAIMTMVFLPGTAVASFFSMSMFDWGAQGGGEIASRWLWVFFVVAVPLSAAVVGVWWVWTGRMRRGLDGREWVGKIGQESGERNDEFELRMQQEQVVSVLK</sequence>
<name>A0A6A6C778_ZASCE</name>
<evidence type="ECO:0000256" key="3">
    <source>
        <dbReference type="ARBA" id="ARBA00022989"/>
    </source>
</evidence>
<dbReference type="OrthoDB" id="2830640at2759"/>
<keyword evidence="3 6" id="KW-1133">Transmembrane helix</keyword>
<dbReference type="Pfam" id="PF01544">
    <property type="entry name" value="CorA"/>
    <property type="match status" value="1"/>
</dbReference>